<proteinExistence type="predicted"/>
<dbReference type="AlphaFoldDB" id="A0A4C1ZNH5"/>
<dbReference type="Proteomes" id="UP000299102">
    <property type="component" value="Unassembled WGS sequence"/>
</dbReference>
<evidence type="ECO:0000313" key="2">
    <source>
        <dbReference type="Proteomes" id="UP000299102"/>
    </source>
</evidence>
<protein>
    <submittedName>
        <fullName evidence="1">Uncharacterized protein</fullName>
    </submittedName>
</protein>
<sequence length="358" mass="40083">MKYCQPSNSNDTLPTEVGSIEMLNKINIIYTATAPMKGKMGRWVRAGGGVLRVGGRRVKSNKRREQSFDRDCLQKCALLHHEKGTLRAAARPRAQHQINKLGAAIPHPQRVRATGDCVCVDSRDRSHGDLSRRAASALRKFLNVMTTAPARCGVNALRNIARRLRAGLHRRECLKFILYLPDYGKDKTKGSDFNNLSAALSPPRRPSGGGVRRLKVLQPILLPIAPIKFGHLAISFLYKSPWRATSWLAGWISFARVISGAHERGQRADDDHRQRCRNEFRRRRFNGKGSATARKRRCKSLRRCKARHHSDPHRAGAEGLRLSGGDRHRLAIANHGDHCENLTRQPHLKSCPKSPIGG</sequence>
<comment type="caution">
    <text evidence="1">The sequence shown here is derived from an EMBL/GenBank/DDBJ whole genome shotgun (WGS) entry which is preliminary data.</text>
</comment>
<name>A0A4C1ZNH5_EUMVA</name>
<organism evidence="1 2">
    <name type="scientific">Eumeta variegata</name>
    <name type="common">Bagworm moth</name>
    <name type="synonym">Eumeta japonica</name>
    <dbReference type="NCBI Taxonomy" id="151549"/>
    <lineage>
        <taxon>Eukaryota</taxon>
        <taxon>Metazoa</taxon>
        <taxon>Ecdysozoa</taxon>
        <taxon>Arthropoda</taxon>
        <taxon>Hexapoda</taxon>
        <taxon>Insecta</taxon>
        <taxon>Pterygota</taxon>
        <taxon>Neoptera</taxon>
        <taxon>Endopterygota</taxon>
        <taxon>Lepidoptera</taxon>
        <taxon>Glossata</taxon>
        <taxon>Ditrysia</taxon>
        <taxon>Tineoidea</taxon>
        <taxon>Psychidae</taxon>
        <taxon>Oiketicinae</taxon>
        <taxon>Eumeta</taxon>
    </lineage>
</organism>
<reference evidence="1 2" key="1">
    <citation type="journal article" date="2019" name="Commun. Biol.">
        <title>The bagworm genome reveals a unique fibroin gene that provides high tensile strength.</title>
        <authorList>
            <person name="Kono N."/>
            <person name="Nakamura H."/>
            <person name="Ohtoshi R."/>
            <person name="Tomita M."/>
            <person name="Numata K."/>
            <person name="Arakawa K."/>
        </authorList>
    </citation>
    <scope>NUCLEOTIDE SEQUENCE [LARGE SCALE GENOMIC DNA]</scope>
</reference>
<gene>
    <name evidence="1" type="ORF">EVAR_65942_1</name>
</gene>
<dbReference type="EMBL" id="BGZK01001946">
    <property type="protein sequence ID" value="GBP88624.1"/>
    <property type="molecule type" value="Genomic_DNA"/>
</dbReference>
<keyword evidence="2" id="KW-1185">Reference proteome</keyword>
<evidence type="ECO:0000313" key="1">
    <source>
        <dbReference type="EMBL" id="GBP88624.1"/>
    </source>
</evidence>
<accession>A0A4C1ZNH5</accession>